<name>A0A3M7QZI6_BRAPC</name>
<dbReference type="Proteomes" id="UP000276133">
    <property type="component" value="Unassembled WGS sequence"/>
</dbReference>
<keyword evidence="2" id="KW-1185">Reference proteome</keyword>
<gene>
    <name evidence="1" type="ORF">BpHYR1_038000</name>
</gene>
<organism evidence="1 2">
    <name type="scientific">Brachionus plicatilis</name>
    <name type="common">Marine rotifer</name>
    <name type="synonym">Brachionus muelleri</name>
    <dbReference type="NCBI Taxonomy" id="10195"/>
    <lineage>
        <taxon>Eukaryota</taxon>
        <taxon>Metazoa</taxon>
        <taxon>Spiralia</taxon>
        <taxon>Gnathifera</taxon>
        <taxon>Rotifera</taxon>
        <taxon>Eurotatoria</taxon>
        <taxon>Monogononta</taxon>
        <taxon>Pseudotrocha</taxon>
        <taxon>Ploima</taxon>
        <taxon>Brachionidae</taxon>
        <taxon>Brachionus</taxon>
    </lineage>
</organism>
<evidence type="ECO:0000313" key="2">
    <source>
        <dbReference type="Proteomes" id="UP000276133"/>
    </source>
</evidence>
<protein>
    <submittedName>
        <fullName evidence="1">Uncharacterized protein</fullName>
    </submittedName>
</protein>
<reference evidence="1 2" key="1">
    <citation type="journal article" date="2018" name="Sci. Rep.">
        <title>Genomic signatures of local adaptation to the degree of environmental predictability in rotifers.</title>
        <authorList>
            <person name="Franch-Gras L."/>
            <person name="Hahn C."/>
            <person name="Garcia-Roger E.M."/>
            <person name="Carmona M.J."/>
            <person name="Serra M."/>
            <person name="Gomez A."/>
        </authorList>
    </citation>
    <scope>NUCLEOTIDE SEQUENCE [LARGE SCALE GENOMIC DNA]</scope>
    <source>
        <strain evidence="1">HYR1</strain>
    </source>
</reference>
<evidence type="ECO:0000313" key="1">
    <source>
        <dbReference type="EMBL" id="RNA16752.1"/>
    </source>
</evidence>
<sequence>MVNTKIQNFFSKRIQILKFFQVFLLLFSSEIMREKKQKTIEYEKLFLTKSKYRARIFLQLIFSKKPLRPLSVDIK</sequence>
<dbReference type="AlphaFoldDB" id="A0A3M7QZI6"/>
<proteinExistence type="predicted"/>
<accession>A0A3M7QZI6</accession>
<dbReference type="EMBL" id="REGN01004635">
    <property type="protein sequence ID" value="RNA16752.1"/>
    <property type="molecule type" value="Genomic_DNA"/>
</dbReference>
<comment type="caution">
    <text evidence="1">The sequence shown here is derived from an EMBL/GenBank/DDBJ whole genome shotgun (WGS) entry which is preliminary data.</text>
</comment>